<feature type="non-terminal residue" evidence="1">
    <location>
        <position position="120"/>
    </location>
</feature>
<name>A0AAD9V843_ACRCE</name>
<dbReference type="AlphaFoldDB" id="A0AAD9V843"/>
<accession>A0AAD9V843</accession>
<evidence type="ECO:0000313" key="2">
    <source>
        <dbReference type="Proteomes" id="UP001249851"/>
    </source>
</evidence>
<dbReference type="Proteomes" id="UP001249851">
    <property type="component" value="Unassembled WGS sequence"/>
</dbReference>
<comment type="caution">
    <text evidence="1">The sequence shown here is derived from an EMBL/GenBank/DDBJ whole genome shotgun (WGS) entry which is preliminary data.</text>
</comment>
<reference evidence="1" key="1">
    <citation type="journal article" date="2023" name="G3 (Bethesda)">
        <title>Whole genome assembly and annotation of the endangered Caribbean coral Acropora cervicornis.</title>
        <authorList>
            <person name="Selwyn J.D."/>
            <person name="Vollmer S.V."/>
        </authorList>
    </citation>
    <scope>NUCLEOTIDE SEQUENCE</scope>
    <source>
        <strain evidence="1">K2</strain>
    </source>
</reference>
<organism evidence="1 2">
    <name type="scientific">Acropora cervicornis</name>
    <name type="common">Staghorn coral</name>
    <dbReference type="NCBI Taxonomy" id="6130"/>
    <lineage>
        <taxon>Eukaryota</taxon>
        <taxon>Metazoa</taxon>
        <taxon>Cnidaria</taxon>
        <taxon>Anthozoa</taxon>
        <taxon>Hexacorallia</taxon>
        <taxon>Scleractinia</taxon>
        <taxon>Astrocoeniina</taxon>
        <taxon>Acroporidae</taxon>
        <taxon>Acropora</taxon>
    </lineage>
</organism>
<gene>
    <name evidence="1" type="ORF">P5673_012512</name>
</gene>
<proteinExistence type="predicted"/>
<evidence type="ECO:0000313" key="1">
    <source>
        <dbReference type="EMBL" id="KAK2564260.1"/>
    </source>
</evidence>
<keyword evidence="2" id="KW-1185">Reference proteome</keyword>
<sequence>MERFCQTFGIETRPGLSSKKGIILRLSVSLEIVSQVEEFLRVGKRDLSNHSIIVTELDEDAKNDSSSMWKAIKQTLSLDHMDTNAIFSNGKPHISFVDIAEHLNHFSNIGRYLAKAFRNA</sequence>
<protein>
    <submittedName>
        <fullName evidence="1">Uncharacterized protein</fullName>
    </submittedName>
</protein>
<reference evidence="1" key="2">
    <citation type="journal article" date="2023" name="Science">
        <title>Genomic signatures of disease resistance in endangered staghorn corals.</title>
        <authorList>
            <person name="Vollmer S.V."/>
            <person name="Selwyn J.D."/>
            <person name="Despard B.A."/>
            <person name="Roesel C.L."/>
        </authorList>
    </citation>
    <scope>NUCLEOTIDE SEQUENCE</scope>
    <source>
        <strain evidence="1">K2</strain>
    </source>
</reference>
<dbReference type="EMBL" id="JARQWQ010000023">
    <property type="protein sequence ID" value="KAK2564260.1"/>
    <property type="molecule type" value="Genomic_DNA"/>
</dbReference>